<dbReference type="InterPro" id="IPR006674">
    <property type="entry name" value="HD_domain"/>
</dbReference>
<dbReference type="AlphaFoldDB" id="A0A6J5D9H6"/>
<dbReference type="PANTHER" id="PTHR35569:SF1">
    <property type="entry name" value="CYANAMIDE HYDRATASE DDI2-RELATED"/>
    <property type="match status" value="1"/>
</dbReference>
<accession>A0A6J5D9H6</accession>
<name>A0A6J5D9H6_9BURK</name>
<dbReference type="Gene3D" id="1.10.3210.10">
    <property type="entry name" value="Hypothetical protein af1432"/>
    <property type="match status" value="1"/>
</dbReference>
<dbReference type="RefSeq" id="WP_175225323.1">
    <property type="nucleotide sequence ID" value="NZ_CADIKH010000004.1"/>
</dbReference>
<dbReference type="Proteomes" id="UP000494363">
    <property type="component" value="Unassembled WGS sequence"/>
</dbReference>
<sequence>MGGVIAGIKIPDSKMAKEATELVRDTESDLLFHHSTRVFLFGALTGERKKIKYDAELLYIGGMFHDMGLTQKYRSSQNRFEVDSANAAADFLRQHGIAETDVELVWDAIALHTTPGIPPFKKPVVQLVTAGVEMDVLGFAYDEFTEEARQQVVAAYPRAPNFKEQIIGAFYDGMKHRPDSTFGTVNDDVLALKDPTFRRLNFCSIILGNAWVDDRHGIHCNDPSHKHG</sequence>
<gene>
    <name evidence="2" type="ORF">LMG29542_00969</name>
</gene>
<evidence type="ECO:0000313" key="3">
    <source>
        <dbReference type="Proteomes" id="UP000494363"/>
    </source>
</evidence>
<reference evidence="2 3" key="1">
    <citation type="submission" date="2020-04" db="EMBL/GenBank/DDBJ databases">
        <authorList>
            <person name="De Canck E."/>
        </authorList>
    </citation>
    <scope>NUCLEOTIDE SEQUENCE [LARGE SCALE GENOMIC DNA]</scope>
    <source>
        <strain evidence="2 3">LMG 29542</strain>
    </source>
</reference>
<dbReference type="PANTHER" id="PTHR35569">
    <property type="entry name" value="CYANAMIDE HYDRATASE DDI2-RELATED"/>
    <property type="match status" value="1"/>
</dbReference>
<dbReference type="SUPFAM" id="SSF109604">
    <property type="entry name" value="HD-domain/PDEase-like"/>
    <property type="match status" value="1"/>
</dbReference>
<protein>
    <recommendedName>
        <fullName evidence="1">HD domain-containing protein</fullName>
    </recommendedName>
</protein>
<keyword evidence="3" id="KW-1185">Reference proteome</keyword>
<proteinExistence type="predicted"/>
<evidence type="ECO:0000259" key="1">
    <source>
        <dbReference type="Pfam" id="PF01966"/>
    </source>
</evidence>
<dbReference type="Pfam" id="PF01966">
    <property type="entry name" value="HD"/>
    <property type="match status" value="1"/>
</dbReference>
<feature type="domain" description="HD" evidence="1">
    <location>
        <begin position="32"/>
        <end position="118"/>
    </location>
</feature>
<organism evidence="2 3">
    <name type="scientific">Paraburkholderia humisilvae</name>
    <dbReference type="NCBI Taxonomy" id="627669"/>
    <lineage>
        <taxon>Bacteria</taxon>
        <taxon>Pseudomonadati</taxon>
        <taxon>Pseudomonadota</taxon>
        <taxon>Betaproteobacteria</taxon>
        <taxon>Burkholderiales</taxon>
        <taxon>Burkholderiaceae</taxon>
        <taxon>Paraburkholderia</taxon>
    </lineage>
</organism>
<evidence type="ECO:0000313" key="2">
    <source>
        <dbReference type="EMBL" id="CAB3749376.1"/>
    </source>
</evidence>
<dbReference type="FunFam" id="1.10.3210.10:FF:000032">
    <property type="entry name" value="HD domain-containing protein"/>
    <property type="match status" value="1"/>
</dbReference>
<dbReference type="EMBL" id="CADIKH010000004">
    <property type="protein sequence ID" value="CAB3749376.1"/>
    <property type="molecule type" value="Genomic_DNA"/>
</dbReference>